<sequence>MHPCSQGMLLRLSLRGRLIVADDRRRSRRPLARFNFNASLRERASTVRRISEFHREERRSPSTLVSPTTLSIDALCDALVIDFT</sequence>
<evidence type="ECO:0000313" key="2">
    <source>
        <dbReference type="Proteomes" id="UP000310200"/>
    </source>
</evidence>
<keyword evidence="2" id="KW-1185">Reference proteome</keyword>
<organism evidence="1 2">
    <name type="scientific">Temnothorax longispinosus</name>
    <dbReference type="NCBI Taxonomy" id="300112"/>
    <lineage>
        <taxon>Eukaryota</taxon>
        <taxon>Metazoa</taxon>
        <taxon>Ecdysozoa</taxon>
        <taxon>Arthropoda</taxon>
        <taxon>Hexapoda</taxon>
        <taxon>Insecta</taxon>
        <taxon>Pterygota</taxon>
        <taxon>Neoptera</taxon>
        <taxon>Endopterygota</taxon>
        <taxon>Hymenoptera</taxon>
        <taxon>Apocrita</taxon>
        <taxon>Aculeata</taxon>
        <taxon>Formicoidea</taxon>
        <taxon>Formicidae</taxon>
        <taxon>Myrmicinae</taxon>
        <taxon>Temnothorax</taxon>
    </lineage>
</organism>
<name>A0A4S2KPP7_9HYME</name>
<gene>
    <name evidence="1" type="ORF">DBV15_04945</name>
</gene>
<dbReference type="AlphaFoldDB" id="A0A4S2KPP7"/>
<dbReference type="EMBL" id="QBLH01001461">
    <property type="protein sequence ID" value="TGZ51755.1"/>
    <property type="molecule type" value="Genomic_DNA"/>
</dbReference>
<proteinExistence type="predicted"/>
<reference evidence="1 2" key="1">
    <citation type="journal article" date="2019" name="Philos. Trans. R. Soc. Lond., B, Biol. Sci.">
        <title>Ant behaviour and brain gene expression of defending hosts depend on the ecological success of the intruding social parasite.</title>
        <authorList>
            <person name="Kaur R."/>
            <person name="Stoldt M."/>
            <person name="Jongepier E."/>
            <person name="Feldmeyer B."/>
            <person name="Menzel F."/>
            <person name="Bornberg-Bauer E."/>
            <person name="Foitzik S."/>
        </authorList>
    </citation>
    <scope>NUCLEOTIDE SEQUENCE [LARGE SCALE GENOMIC DNA]</scope>
    <source>
        <tissue evidence="1">Whole body</tissue>
    </source>
</reference>
<comment type="caution">
    <text evidence="1">The sequence shown here is derived from an EMBL/GenBank/DDBJ whole genome shotgun (WGS) entry which is preliminary data.</text>
</comment>
<accession>A0A4S2KPP7</accession>
<dbReference type="Proteomes" id="UP000310200">
    <property type="component" value="Unassembled WGS sequence"/>
</dbReference>
<evidence type="ECO:0000313" key="1">
    <source>
        <dbReference type="EMBL" id="TGZ51755.1"/>
    </source>
</evidence>
<protein>
    <submittedName>
        <fullName evidence="1">Uncharacterized protein</fullName>
    </submittedName>
</protein>